<evidence type="ECO:0000313" key="3">
    <source>
        <dbReference type="Proteomes" id="UP001518989"/>
    </source>
</evidence>
<dbReference type="Proteomes" id="UP001518989">
    <property type="component" value="Unassembled WGS sequence"/>
</dbReference>
<dbReference type="EMBL" id="JACTNG010000018">
    <property type="protein sequence ID" value="MBO1081675.1"/>
    <property type="molecule type" value="Genomic_DNA"/>
</dbReference>
<proteinExistence type="predicted"/>
<dbReference type="Pfam" id="PF03167">
    <property type="entry name" value="UDG"/>
    <property type="match status" value="1"/>
</dbReference>
<evidence type="ECO:0000313" key="2">
    <source>
        <dbReference type="EMBL" id="MBO1081675.1"/>
    </source>
</evidence>
<dbReference type="InterPro" id="IPR036895">
    <property type="entry name" value="Uracil-DNA_glycosylase-like_sf"/>
</dbReference>
<keyword evidence="3" id="KW-1185">Reference proteome</keyword>
<feature type="domain" description="Uracil-DNA glycosylase-like" evidence="1">
    <location>
        <begin position="40"/>
        <end position="212"/>
    </location>
</feature>
<name>A0ABS3KW19_9PROT</name>
<dbReference type="RefSeq" id="WP_207419856.1">
    <property type="nucleotide sequence ID" value="NZ_CP061181.1"/>
</dbReference>
<dbReference type="InterPro" id="IPR005122">
    <property type="entry name" value="Uracil-DNA_glycosylase-like"/>
</dbReference>
<sequence length="225" mass="24437">MDALLSEVTYSHLLELFDGNGGSSACGDVMMPVGACRGEGPRVLFVGQAIGGGPEAPMRSAEEAHARFEGYANLIGSARPFWRFIRKTLEGALHRRTGKAASLGQLAEHYGWTNLALIGSPLPSSNPDGELLERQVSACRDALREAVETMRPTSIVLLSNEYASQIRSAITGSPEQGRRRVDPLVRSLDVIDGVVDIPIYWTKHPGWLNRNGLFEPVSARLAQEL</sequence>
<organism evidence="2 3">
    <name type="scientific">Roseomonas haemaphysalidis</name>
    <dbReference type="NCBI Taxonomy" id="2768162"/>
    <lineage>
        <taxon>Bacteria</taxon>
        <taxon>Pseudomonadati</taxon>
        <taxon>Pseudomonadota</taxon>
        <taxon>Alphaproteobacteria</taxon>
        <taxon>Acetobacterales</taxon>
        <taxon>Roseomonadaceae</taxon>
        <taxon>Roseomonas</taxon>
    </lineage>
</organism>
<protein>
    <recommendedName>
        <fullName evidence="1">Uracil-DNA glycosylase-like domain-containing protein</fullName>
    </recommendedName>
</protein>
<evidence type="ECO:0000259" key="1">
    <source>
        <dbReference type="Pfam" id="PF03167"/>
    </source>
</evidence>
<gene>
    <name evidence="2" type="ORF">IAI61_21815</name>
</gene>
<reference evidence="2 3" key="1">
    <citation type="submission" date="2020-09" db="EMBL/GenBank/DDBJ databases">
        <title>Roseomonas.</title>
        <authorList>
            <person name="Zhu W."/>
        </authorList>
    </citation>
    <scope>NUCLEOTIDE SEQUENCE [LARGE SCALE GENOMIC DNA]</scope>
    <source>
        <strain evidence="2 3">573</strain>
    </source>
</reference>
<comment type="caution">
    <text evidence="2">The sequence shown here is derived from an EMBL/GenBank/DDBJ whole genome shotgun (WGS) entry which is preliminary data.</text>
</comment>
<dbReference type="Gene3D" id="3.40.470.10">
    <property type="entry name" value="Uracil-DNA glycosylase-like domain"/>
    <property type="match status" value="1"/>
</dbReference>
<accession>A0ABS3KW19</accession>